<evidence type="ECO:0000256" key="1">
    <source>
        <dbReference type="SAM" id="MobiDB-lite"/>
    </source>
</evidence>
<name>G0UQX7_TRYCI</name>
<feature type="region of interest" description="Disordered" evidence="1">
    <location>
        <begin position="238"/>
        <end position="648"/>
    </location>
</feature>
<organism evidence="2">
    <name type="scientific">Trypanosoma congolense (strain IL3000)</name>
    <dbReference type="NCBI Taxonomy" id="1068625"/>
    <lineage>
        <taxon>Eukaryota</taxon>
        <taxon>Discoba</taxon>
        <taxon>Euglenozoa</taxon>
        <taxon>Kinetoplastea</taxon>
        <taxon>Metakinetoplastina</taxon>
        <taxon>Trypanosomatida</taxon>
        <taxon>Trypanosomatidae</taxon>
        <taxon>Trypanosoma</taxon>
        <taxon>Nannomonas</taxon>
    </lineage>
</organism>
<dbReference type="EMBL" id="HE575320">
    <property type="protein sequence ID" value="CCC91788.1"/>
    <property type="molecule type" value="Genomic_DNA"/>
</dbReference>
<reference evidence="2" key="1">
    <citation type="journal article" date="2012" name="Proc. Natl. Acad. Sci. U.S.A.">
        <title>Antigenic diversity is generated by distinct evolutionary mechanisms in African trypanosome species.</title>
        <authorList>
            <person name="Jackson A.P."/>
            <person name="Berry A."/>
            <person name="Aslett M."/>
            <person name="Allison H.C."/>
            <person name="Burton P."/>
            <person name="Vavrova-Anderson J."/>
            <person name="Brown R."/>
            <person name="Browne H."/>
            <person name="Corton N."/>
            <person name="Hauser H."/>
            <person name="Gamble J."/>
            <person name="Gilderthorp R."/>
            <person name="Marcello L."/>
            <person name="McQuillan J."/>
            <person name="Otto T.D."/>
            <person name="Quail M.A."/>
            <person name="Sanders M.J."/>
            <person name="van Tonder A."/>
            <person name="Ginger M.L."/>
            <person name="Field M.C."/>
            <person name="Barry J.D."/>
            <person name="Hertz-Fowler C."/>
            <person name="Berriman M."/>
        </authorList>
    </citation>
    <scope>NUCLEOTIDE SEQUENCE</scope>
    <source>
        <strain evidence="2">IL3000</strain>
    </source>
</reference>
<feature type="compositionally biased region" description="Basic and acidic residues" evidence="1">
    <location>
        <begin position="98"/>
        <end position="111"/>
    </location>
</feature>
<proteinExistence type="predicted"/>
<evidence type="ECO:0000313" key="2">
    <source>
        <dbReference type="EMBL" id="CCC91788.1"/>
    </source>
</evidence>
<dbReference type="PANTHER" id="PTHR12239:SF41">
    <property type="entry name" value="MEMBRANE ASSOCIATED PROTEIN, PUTATIVE-RELATED"/>
    <property type="match status" value="1"/>
</dbReference>
<dbReference type="AlphaFoldDB" id="G0UQX7"/>
<feature type="compositionally biased region" description="Polar residues" evidence="1">
    <location>
        <begin position="242"/>
        <end position="258"/>
    </location>
</feature>
<dbReference type="InterPro" id="IPR052293">
    <property type="entry name" value="SRRP"/>
</dbReference>
<feature type="compositionally biased region" description="Basic and acidic residues" evidence="1">
    <location>
        <begin position="325"/>
        <end position="641"/>
    </location>
</feature>
<feature type="compositionally biased region" description="Basic and acidic residues" evidence="1">
    <location>
        <begin position="263"/>
        <end position="309"/>
    </location>
</feature>
<feature type="region of interest" description="Disordered" evidence="1">
    <location>
        <begin position="66"/>
        <end position="160"/>
    </location>
</feature>
<dbReference type="PANTHER" id="PTHR12239">
    <property type="entry name" value="PROTEIN CBG20215-RELATED"/>
    <property type="match status" value="1"/>
</dbReference>
<feature type="compositionally biased region" description="Polar residues" evidence="1">
    <location>
        <begin position="310"/>
        <end position="324"/>
    </location>
</feature>
<dbReference type="VEuPathDB" id="TriTrypDB:TcIL3000_7_6020"/>
<gene>
    <name evidence="2" type="ORF">TCIL3000_7_6020</name>
</gene>
<protein>
    <recommendedName>
        <fullName evidence="3">Kinetoplast-associated protein</fullName>
    </recommendedName>
</protein>
<evidence type="ECO:0008006" key="3">
    <source>
        <dbReference type="Google" id="ProtNLM"/>
    </source>
</evidence>
<feature type="compositionally biased region" description="Polar residues" evidence="1">
    <location>
        <begin position="84"/>
        <end position="97"/>
    </location>
</feature>
<sequence length="648" mass="74068">MSSTYQTKATMHTRALAVLEDIQRTGQLIEEFRRLKKNGGSRAELERLRMEIQRLKKAQQAFLGTSAHRKGDHTATRGDASGVACTNSRGGAASQTHSRGEYNTKASRELYSHSSPTRHSVSGSGAGKLNSIESNHHYSRQVSKEEPLTEPGQSMYHNSTGDVRRYTSTVLAIVLAEAHTRREILHKCDKKRLKIAAAYREGKVLIAHSHNKTHTTGGTTTEALQQLLHNILEHNQEKSTRQEGNMQYNRHQPDTQPGATIRKTAEPLPDKEKKKRENERITTEKHYDDTRKRGKKDNQEKGKTARQEKASQTTKDMVYTTDITHNIKQDNAKAVQHPDHIRTKEKTESEDSNAKANEKHKNENMTYKEQERLDAEHRARLKAEEEARLKAEEEARLKAEEEARLKAEEEARLKAEEEARLKAEEEARLKAEEEARLKAEEEARLKAEEEARLKAEEEARLKAEEEARLKAEEEARLKAEEEARLKAEEEARLKAEEEARLKAEEEARLKAEEEARLKAEEEARLKAEEEARLKAEEEARLKAEEEARLKAEEEARLKAEEEARLKAEEEARLKAEEEARLKAEEEARLKAEEEARLKAEEEARLKAEEEARLKAEEEARLKAEEEARLKAEEEARLKAEEEASPSHG</sequence>
<feature type="compositionally biased region" description="Polar residues" evidence="1">
    <location>
        <begin position="151"/>
        <end position="160"/>
    </location>
</feature>
<feature type="compositionally biased region" description="Polar residues" evidence="1">
    <location>
        <begin position="112"/>
        <end position="123"/>
    </location>
</feature>
<accession>G0UQX7</accession>